<comment type="caution">
    <text evidence="8">The sequence shown here is derived from an EMBL/GenBank/DDBJ whole genome shotgun (WGS) entry which is preliminary data.</text>
</comment>
<dbReference type="PANTHER" id="PTHR46481:SF10">
    <property type="entry name" value="ZINC FINGER BED DOMAIN-CONTAINING PROTEIN 39"/>
    <property type="match status" value="1"/>
</dbReference>
<evidence type="ECO:0000256" key="1">
    <source>
        <dbReference type="ARBA" id="ARBA00004123"/>
    </source>
</evidence>
<dbReference type="EMBL" id="NRDI02000030">
    <property type="protein sequence ID" value="KAI1507947.1"/>
    <property type="molecule type" value="Genomic_DNA"/>
</dbReference>
<dbReference type="GO" id="GO:0046983">
    <property type="term" value="F:protein dimerization activity"/>
    <property type="evidence" value="ECO:0007669"/>
    <property type="project" value="InterPro"/>
</dbReference>
<name>A0A922N1E3_9PLEO</name>
<keyword evidence="4" id="KW-0862">Zinc</keyword>
<keyword evidence="2" id="KW-0479">Metal-binding</keyword>
<evidence type="ECO:0000259" key="7">
    <source>
        <dbReference type="Pfam" id="PF05699"/>
    </source>
</evidence>
<protein>
    <submittedName>
        <fullName evidence="8">Dimer-Tnp-hAT dimerization containing protein</fullName>
    </submittedName>
</protein>
<gene>
    <name evidence="8" type="ORF">Ptr86124_013043</name>
</gene>
<keyword evidence="9" id="KW-1185">Reference proteome</keyword>
<feature type="domain" description="HAT C-terminal dimerisation" evidence="7">
    <location>
        <begin position="715"/>
        <end position="797"/>
    </location>
</feature>
<evidence type="ECO:0000313" key="8">
    <source>
        <dbReference type="EMBL" id="KAI1507947.1"/>
    </source>
</evidence>
<dbReference type="InterPro" id="IPR012337">
    <property type="entry name" value="RNaseH-like_sf"/>
</dbReference>
<comment type="subcellular location">
    <subcellularLocation>
        <location evidence="1">Nucleus</location>
    </subcellularLocation>
</comment>
<dbReference type="Pfam" id="PF05699">
    <property type="entry name" value="Dimer_Tnp_hAT"/>
    <property type="match status" value="1"/>
</dbReference>
<dbReference type="InterPro" id="IPR008906">
    <property type="entry name" value="HATC_C_dom"/>
</dbReference>
<organism evidence="8 9">
    <name type="scientific">Pyrenophora tritici-repentis</name>
    <dbReference type="NCBI Taxonomy" id="45151"/>
    <lineage>
        <taxon>Eukaryota</taxon>
        <taxon>Fungi</taxon>
        <taxon>Dikarya</taxon>
        <taxon>Ascomycota</taxon>
        <taxon>Pezizomycotina</taxon>
        <taxon>Dothideomycetes</taxon>
        <taxon>Pleosporomycetidae</taxon>
        <taxon>Pleosporales</taxon>
        <taxon>Pleosporineae</taxon>
        <taxon>Pleosporaceae</taxon>
        <taxon>Pyrenophora</taxon>
    </lineage>
</organism>
<evidence type="ECO:0000256" key="4">
    <source>
        <dbReference type="ARBA" id="ARBA00022833"/>
    </source>
</evidence>
<dbReference type="AlphaFoldDB" id="A0A922N1E3"/>
<evidence type="ECO:0000256" key="3">
    <source>
        <dbReference type="ARBA" id="ARBA00022771"/>
    </source>
</evidence>
<feature type="compositionally biased region" description="Basic residues" evidence="6">
    <location>
        <begin position="1"/>
        <end position="10"/>
    </location>
</feature>
<dbReference type="InterPro" id="IPR052035">
    <property type="entry name" value="ZnF_BED_domain_contain"/>
</dbReference>
<reference evidence="9" key="1">
    <citation type="journal article" date="2022" name="Microb. Genom.">
        <title>A global pangenome for the wheat fungal pathogen Pyrenophora tritici-repentis and prediction of effector protein structural homology.</title>
        <authorList>
            <person name="Moolhuijzen P.M."/>
            <person name="See P.T."/>
            <person name="Shi G."/>
            <person name="Powell H.R."/>
            <person name="Cockram J."/>
            <person name="Jorgensen L.N."/>
            <person name="Benslimane H."/>
            <person name="Strelkov S.E."/>
            <person name="Turner J."/>
            <person name="Liu Z."/>
            <person name="Moffat C.S."/>
        </authorList>
    </citation>
    <scope>NUCLEOTIDE SEQUENCE [LARGE SCALE GENOMIC DNA]</scope>
</reference>
<proteinExistence type="predicted"/>
<evidence type="ECO:0000313" key="9">
    <source>
        <dbReference type="Proteomes" id="UP000249757"/>
    </source>
</evidence>
<dbReference type="Proteomes" id="UP000249757">
    <property type="component" value="Unassembled WGS sequence"/>
</dbReference>
<dbReference type="GO" id="GO:0005634">
    <property type="term" value="C:nucleus"/>
    <property type="evidence" value="ECO:0007669"/>
    <property type="project" value="UniProtKB-SubCell"/>
</dbReference>
<sequence length="850" mass="95003">MPPRSQKKRSGAPTVAAKAAKRLRLSQRSLSPREALASQATESPSEPAWETQFLESQPEAEIAAPTEGSHAGTGLIADDAGAGRSTWETDEADHFDGINWERLKQYMKPVKAPTGKKSWIYQHGYRVVKRSNPKSVWFVCRYCHSHKVFGGGLYDITRATSAVATHLRKAARGHGLSNDLDAKSSIAYGQGQLSLQQAIDGGVELSQEAANVFGYFNVQQFRLAFVLWLVDNNMPMEIIARQSTRDMIKFANPEAESALWRSPRSVATYAMRLFKLLKPQIVLALSAAISKIHISFDGWTTKGGKRGFFGIVAHFATAAGAVHDLPISLPQLAGAHTGEAIAAVVIQTLREFGITPDQLGYFVLDNASNNDTAIAAIARDYGGFDPIHHRLRCSPHTINLIGQALLFGDDKDSYNNVAEQLRTEELYMREWRRHGQLGTLIAVINFIRTPQQHELFQACQRDANKALPADDQIPLLTPVRPVVTRWNSYHAAIERATKLHGAFDRYMEHHIKSVAFNEKRSGSACKDVPAWMRQGGLAANDWATITEYQNCLKPLKIATKRLEGRGKVGSFGAIYEVLPVFEYILRNLEELAQPWIDVDFNAHNEAPEDHLHINLRAAWNKADAYYNKLDDSPVYYAATCLHPLYKYYCENSWSEKPEWIEAANKGFQRLWKSYKKLPTPVAIPAARAARTSDIDEVIGAYTQRNHTAAAPQGDEYDRWLNQEPPWRSLDDGNVIQYWIAMRSKYPCLSQFAIDILTIPASSCECERLFSELGDLLEPKRRAIGSELLAALQLIRAWTRAGYTTIKTIETHSGDGDSSGSSSESFTDDSLAREYDIYNWTDSLDIVTLGE</sequence>
<dbReference type="GO" id="GO:0008270">
    <property type="term" value="F:zinc ion binding"/>
    <property type="evidence" value="ECO:0007669"/>
    <property type="project" value="UniProtKB-KW"/>
</dbReference>
<dbReference type="SUPFAM" id="SSF53098">
    <property type="entry name" value="Ribonuclease H-like"/>
    <property type="match status" value="1"/>
</dbReference>
<keyword evidence="3" id="KW-0863">Zinc-finger</keyword>
<feature type="region of interest" description="Disordered" evidence="6">
    <location>
        <begin position="1"/>
        <end position="87"/>
    </location>
</feature>
<dbReference type="PANTHER" id="PTHR46481">
    <property type="entry name" value="ZINC FINGER BED DOMAIN-CONTAINING PROTEIN 4"/>
    <property type="match status" value="1"/>
</dbReference>
<evidence type="ECO:0000256" key="5">
    <source>
        <dbReference type="ARBA" id="ARBA00023242"/>
    </source>
</evidence>
<keyword evidence="5" id="KW-0539">Nucleus</keyword>
<evidence type="ECO:0000256" key="6">
    <source>
        <dbReference type="SAM" id="MobiDB-lite"/>
    </source>
</evidence>
<accession>A0A922N1E3</accession>
<evidence type="ECO:0000256" key="2">
    <source>
        <dbReference type="ARBA" id="ARBA00022723"/>
    </source>
</evidence>